<dbReference type="Proteomes" id="UP001333110">
    <property type="component" value="Unassembled WGS sequence"/>
</dbReference>
<organism evidence="1 2">
    <name type="scientific">Mycteria americana</name>
    <name type="common">Wood stork</name>
    <dbReference type="NCBI Taxonomy" id="33587"/>
    <lineage>
        <taxon>Eukaryota</taxon>
        <taxon>Metazoa</taxon>
        <taxon>Chordata</taxon>
        <taxon>Craniata</taxon>
        <taxon>Vertebrata</taxon>
        <taxon>Euteleostomi</taxon>
        <taxon>Archelosauria</taxon>
        <taxon>Archosauria</taxon>
        <taxon>Dinosauria</taxon>
        <taxon>Saurischia</taxon>
        <taxon>Theropoda</taxon>
        <taxon>Coelurosauria</taxon>
        <taxon>Aves</taxon>
        <taxon>Neognathae</taxon>
        <taxon>Neoaves</taxon>
        <taxon>Aequornithes</taxon>
        <taxon>Ciconiiformes</taxon>
        <taxon>Ciconiidae</taxon>
        <taxon>Mycteria</taxon>
    </lineage>
</organism>
<dbReference type="AlphaFoldDB" id="A0AAN7NU79"/>
<evidence type="ECO:0000313" key="2">
    <source>
        <dbReference type="Proteomes" id="UP001333110"/>
    </source>
</evidence>
<gene>
    <name evidence="1" type="ORF">QYF61_004626</name>
</gene>
<evidence type="ECO:0008006" key="3">
    <source>
        <dbReference type="Google" id="ProtNLM"/>
    </source>
</evidence>
<sequence length="129" mass="14664">MPSDSVFTSKIGLQNFMKFNKEQCKILHLGRNKPMRQYMLGATQLESSFAEKEPVVAKLNISQQCALAAKKATGILGCIRSSVASKMRQVILPLYSALVRPHLERCVQFWASQYKRDMDILERVHLKGH</sequence>
<comment type="caution">
    <text evidence="1">The sequence shown here is derived from an EMBL/GenBank/DDBJ whole genome shotgun (WGS) entry which is preliminary data.</text>
</comment>
<proteinExistence type="predicted"/>
<dbReference type="EMBL" id="JAUNZN010000007">
    <property type="protein sequence ID" value="KAK4818076.1"/>
    <property type="molecule type" value="Genomic_DNA"/>
</dbReference>
<keyword evidence="2" id="KW-1185">Reference proteome</keyword>
<accession>A0AAN7NU79</accession>
<name>A0AAN7NU79_MYCAM</name>
<reference evidence="1 2" key="1">
    <citation type="journal article" date="2023" name="J. Hered.">
        <title>Chromosome-level genome of the wood stork (Mycteria americana) provides insight into avian chromosome evolution.</title>
        <authorList>
            <person name="Flamio R. Jr."/>
            <person name="Ramstad K.M."/>
        </authorList>
    </citation>
    <scope>NUCLEOTIDE SEQUENCE [LARGE SCALE GENOMIC DNA]</scope>
    <source>
        <strain evidence="1">JAX WOST 10</strain>
    </source>
</reference>
<dbReference type="PANTHER" id="PTHR33332">
    <property type="entry name" value="REVERSE TRANSCRIPTASE DOMAIN-CONTAINING PROTEIN"/>
    <property type="match status" value="1"/>
</dbReference>
<evidence type="ECO:0000313" key="1">
    <source>
        <dbReference type="EMBL" id="KAK4818076.1"/>
    </source>
</evidence>
<protein>
    <recommendedName>
        <fullName evidence="3">Rna-directed dna polymerase from mobile element jockey-like</fullName>
    </recommendedName>
</protein>